<dbReference type="EMBL" id="JAVHJL010000001">
    <property type="protein sequence ID" value="KAK6511149.1"/>
    <property type="molecule type" value="Genomic_DNA"/>
</dbReference>
<organism evidence="2 3">
    <name type="scientific">Arthrobotrys musiformis</name>
    <dbReference type="NCBI Taxonomy" id="47236"/>
    <lineage>
        <taxon>Eukaryota</taxon>
        <taxon>Fungi</taxon>
        <taxon>Dikarya</taxon>
        <taxon>Ascomycota</taxon>
        <taxon>Pezizomycotina</taxon>
        <taxon>Orbiliomycetes</taxon>
        <taxon>Orbiliales</taxon>
        <taxon>Orbiliaceae</taxon>
        <taxon>Arthrobotrys</taxon>
    </lineage>
</organism>
<feature type="compositionally biased region" description="Basic and acidic residues" evidence="1">
    <location>
        <begin position="189"/>
        <end position="206"/>
    </location>
</feature>
<feature type="region of interest" description="Disordered" evidence="1">
    <location>
        <begin position="334"/>
        <end position="364"/>
    </location>
</feature>
<feature type="compositionally biased region" description="Basic residues" evidence="1">
    <location>
        <begin position="161"/>
        <end position="171"/>
    </location>
</feature>
<dbReference type="AlphaFoldDB" id="A0AAV9WMK9"/>
<feature type="region of interest" description="Disordered" evidence="1">
    <location>
        <begin position="83"/>
        <end position="279"/>
    </location>
</feature>
<evidence type="ECO:0000256" key="1">
    <source>
        <dbReference type="SAM" id="MobiDB-lite"/>
    </source>
</evidence>
<feature type="compositionally biased region" description="Low complexity" evidence="1">
    <location>
        <begin position="30"/>
        <end position="39"/>
    </location>
</feature>
<reference evidence="2 3" key="1">
    <citation type="submission" date="2023-08" db="EMBL/GenBank/DDBJ databases">
        <authorList>
            <person name="Palmer J.M."/>
        </authorList>
    </citation>
    <scope>NUCLEOTIDE SEQUENCE [LARGE SCALE GENOMIC DNA]</scope>
    <source>
        <strain evidence="2 3">TWF481</strain>
    </source>
</reference>
<dbReference type="Proteomes" id="UP001370758">
    <property type="component" value="Unassembled WGS sequence"/>
</dbReference>
<sequence length="364" mass="39481">MPPKRTERRARSAQGRLHGAPYRRSRPSEAAVTTITVTAPPTPTSGGGGVQTPITPPEGSASQVTAGMPFDIRMFLRARRIAAGGSHSSTSPFLLGGSRETASPRPRSLLQRRRHGSEPLPGLPVALQRVSRSGIEKTTKSSRQFGPGSSPRPNATSSQRKSTKSRATRSRRLTEAEAVRLFDEAGSARTERLRSDQRRSGVRDQGRPMTPPGARPHVAEQPTENGNGEEAGLPTRRLVRRGARQTGRIAREQPLEAPASAENNAQQTGARRTVRRRRAVTTNTGAPVAVRNGRQLGAEGRVAPVVGERVLTLTNPAAVERYARDVLQLRRRVEETFVPEGQRARAPAPQVTQRHEESASQRSP</sequence>
<name>A0AAV9WMK9_9PEZI</name>
<feature type="compositionally biased region" description="Basic and acidic residues" evidence="1">
    <location>
        <begin position="172"/>
        <end position="183"/>
    </location>
</feature>
<protein>
    <submittedName>
        <fullName evidence="2">Uncharacterized protein</fullName>
    </submittedName>
</protein>
<feature type="region of interest" description="Disordered" evidence="1">
    <location>
        <begin position="1"/>
        <end position="64"/>
    </location>
</feature>
<gene>
    <name evidence="2" type="ORF">TWF481_000071</name>
</gene>
<feature type="compositionally biased region" description="Basic and acidic residues" evidence="1">
    <location>
        <begin position="353"/>
        <end position="364"/>
    </location>
</feature>
<comment type="caution">
    <text evidence="2">The sequence shown here is derived from an EMBL/GenBank/DDBJ whole genome shotgun (WGS) entry which is preliminary data.</text>
</comment>
<proteinExistence type="predicted"/>
<accession>A0AAV9WMK9</accession>
<evidence type="ECO:0000313" key="3">
    <source>
        <dbReference type="Proteomes" id="UP001370758"/>
    </source>
</evidence>
<keyword evidence="3" id="KW-1185">Reference proteome</keyword>
<evidence type="ECO:0000313" key="2">
    <source>
        <dbReference type="EMBL" id="KAK6511149.1"/>
    </source>
</evidence>